<keyword evidence="2" id="KW-0812">Transmembrane</keyword>
<dbReference type="EMBL" id="JASCZI010273088">
    <property type="protein sequence ID" value="MED6224205.1"/>
    <property type="molecule type" value="Genomic_DNA"/>
</dbReference>
<comment type="caution">
    <text evidence="3">The sequence shown here is derived from an EMBL/GenBank/DDBJ whole genome shotgun (WGS) entry which is preliminary data.</text>
</comment>
<dbReference type="Proteomes" id="UP001341840">
    <property type="component" value="Unassembled WGS sequence"/>
</dbReference>
<evidence type="ECO:0000256" key="1">
    <source>
        <dbReference type="SAM" id="MobiDB-lite"/>
    </source>
</evidence>
<evidence type="ECO:0000256" key="2">
    <source>
        <dbReference type="SAM" id="Phobius"/>
    </source>
</evidence>
<evidence type="ECO:0000313" key="4">
    <source>
        <dbReference type="Proteomes" id="UP001341840"/>
    </source>
</evidence>
<proteinExistence type="predicted"/>
<sequence>TRRSPQSFPSSQSHSSLSGSHGALTKTEPHCLSHLLVTAASPSPPVLCRLQELPRLRPVLRRSRELPRVVRFCVVAVSPSCVAIVWLKLYLATRQLIKDFYCCFNGNIKLDWFRIWHWYQW</sequence>
<organism evidence="3 4">
    <name type="scientific">Stylosanthes scabra</name>
    <dbReference type="NCBI Taxonomy" id="79078"/>
    <lineage>
        <taxon>Eukaryota</taxon>
        <taxon>Viridiplantae</taxon>
        <taxon>Streptophyta</taxon>
        <taxon>Embryophyta</taxon>
        <taxon>Tracheophyta</taxon>
        <taxon>Spermatophyta</taxon>
        <taxon>Magnoliopsida</taxon>
        <taxon>eudicotyledons</taxon>
        <taxon>Gunneridae</taxon>
        <taxon>Pentapetalae</taxon>
        <taxon>rosids</taxon>
        <taxon>fabids</taxon>
        <taxon>Fabales</taxon>
        <taxon>Fabaceae</taxon>
        <taxon>Papilionoideae</taxon>
        <taxon>50 kb inversion clade</taxon>
        <taxon>dalbergioids sensu lato</taxon>
        <taxon>Dalbergieae</taxon>
        <taxon>Pterocarpus clade</taxon>
        <taxon>Stylosanthes</taxon>
    </lineage>
</organism>
<keyword evidence="2" id="KW-0472">Membrane</keyword>
<keyword evidence="2" id="KW-1133">Transmembrane helix</keyword>
<reference evidence="3 4" key="1">
    <citation type="journal article" date="2023" name="Plants (Basel)">
        <title>Bridging the Gap: Combining Genomics and Transcriptomics Approaches to Understand Stylosanthes scabra, an Orphan Legume from the Brazilian Caatinga.</title>
        <authorList>
            <person name="Ferreira-Neto J.R.C."/>
            <person name="da Silva M.D."/>
            <person name="Binneck E."/>
            <person name="de Melo N.F."/>
            <person name="da Silva R.H."/>
            <person name="de Melo A.L.T.M."/>
            <person name="Pandolfi V."/>
            <person name="Bustamante F.O."/>
            <person name="Brasileiro-Vidal A.C."/>
            <person name="Benko-Iseppon A.M."/>
        </authorList>
    </citation>
    <scope>NUCLEOTIDE SEQUENCE [LARGE SCALE GENOMIC DNA]</scope>
    <source>
        <tissue evidence="3">Leaves</tissue>
    </source>
</reference>
<name>A0ABU6ZQI1_9FABA</name>
<feature type="compositionally biased region" description="Low complexity" evidence="1">
    <location>
        <begin position="1"/>
        <end position="22"/>
    </location>
</feature>
<evidence type="ECO:0000313" key="3">
    <source>
        <dbReference type="EMBL" id="MED6224205.1"/>
    </source>
</evidence>
<feature type="transmembrane region" description="Helical" evidence="2">
    <location>
        <begin position="69"/>
        <end position="91"/>
    </location>
</feature>
<feature type="non-terminal residue" evidence="3">
    <location>
        <position position="1"/>
    </location>
</feature>
<keyword evidence="4" id="KW-1185">Reference proteome</keyword>
<protein>
    <submittedName>
        <fullName evidence="3">Uncharacterized protein</fullName>
    </submittedName>
</protein>
<gene>
    <name evidence="3" type="ORF">PIB30_081632</name>
</gene>
<feature type="region of interest" description="Disordered" evidence="1">
    <location>
        <begin position="1"/>
        <end position="25"/>
    </location>
</feature>
<accession>A0ABU6ZQI1</accession>